<dbReference type="RefSeq" id="WP_261404884.1">
    <property type="nucleotide sequence ID" value="NZ_CP081869.1"/>
</dbReference>
<dbReference type="KEGG" id="cmet:K6K41_09350"/>
<dbReference type="Proteomes" id="UP000825701">
    <property type="component" value="Chromosome"/>
</dbReference>
<keyword evidence="2" id="KW-1185">Reference proteome</keyword>
<reference evidence="1" key="1">
    <citation type="submission" date="2021-08" db="EMBL/GenBank/DDBJ databases">
        <authorList>
            <person name="Zhang H."/>
            <person name="Xu M."/>
            <person name="Yu Z."/>
            <person name="Yang L."/>
            <person name="Cai Y."/>
        </authorList>
    </citation>
    <scope>NUCLEOTIDE SEQUENCE</scope>
    <source>
        <strain evidence="1">CHL1</strain>
    </source>
</reference>
<sequence>MAAIARRAAHFRTGFGTRRAAATVAALTPLLALALSCLDGIVVVAASQFFGAAAGLR</sequence>
<gene>
    <name evidence="1" type="ORF">K6K41_09350</name>
</gene>
<organism evidence="1 2">
    <name type="scientific">Chenggangzhangella methanolivorans</name>
    <dbReference type="NCBI Taxonomy" id="1437009"/>
    <lineage>
        <taxon>Bacteria</taxon>
        <taxon>Pseudomonadati</taxon>
        <taxon>Pseudomonadota</taxon>
        <taxon>Alphaproteobacteria</taxon>
        <taxon>Hyphomicrobiales</taxon>
        <taxon>Methylopilaceae</taxon>
        <taxon>Chenggangzhangella</taxon>
    </lineage>
</organism>
<dbReference type="EMBL" id="CP081869">
    <property type="protein sequence ID" value="QZO01586.1"/>
    <property type="molecule type" value="Genomic_DNA"/>
</dbReference>
<proteinExistence type="predicted"/>
<protein>
    <submittedName>
        <fullName evidence="1">Uncharacterized protein</fullName>
    </submittedName>
</protein>
<evidence type="ECO:0000313" key="2">
    <source>
        <dbReference type="Proteomes" id="UP000825701"/>
    </source>
</evidence>
<accession>A0A9E6RB95</accession>
<dbReference type="AlphaFoldDB" id="A0A9E6RB95"/>
<name>A0A9E6RB95_9HYPH</name>
<evidence type="ECO:0000313" key="1">
    <source>
        <dbReference type="EMBL" id="QZO01586.1"/>
    </source>
</evidence>